<proteinExistence type="predicted"/>
<dbReference type="EMBL" id="JQ844276">
    <property type="protein sequence ID" value="AGS54087.1"/>
    <property type="molecule type" value="Genomic_DNA"/>
</dbReference>
<dbReference type="AlphaFoldDB" id="A0A806KHM6"/>
<evidence type="ECO:0000313" key="1">
    <source>
        <dbReference type="EMBL" id="AGS54087.1"/>
    </source>
</evidence>
<reference evidence="1" key="1">
    <citation type="submission" date="2012-03" db="EMBL/GenBank/DDBJ databases">
        <title>Functional metagenomics reveals considerable lignocellulase gene clusters in the gut microbiome of a wood-feeding higher termite.</title>
        <authorList>
            <person name="Liu N."/>
        </authorList>
    </citation>
    <scope>NUCLEOTIDE SEQUENCE</scope>
</reference>
<protein>
    <submittedName>
        <fullName evidence="1">Uncharacterized protein</fullName>
    </submittedName>
</protein>
<accession>A0A806KHM6</accession>
<organism evidence="1">
    <name type="scientific">uncultured bacterium contig00007</name>
    <dbReference type="NCBI Taxonomy" id="1181499"/>
    <lineage>
        <taxon>Bacteria</taxon>
        <taxon>environmental samples</taxon>
    </lineage>
</organism>
<sequence>MAADPELVRTLDYILNHSNEASIEVLAEAVVRRRRDLMFMGATGASPDPTQMAKNITEQISGSAGGGIETMRQQIREMMLRIIKEHAPELTEAQMDELCEAWLPDGKKAKEEKSKLPRDVLESMIEQFLAFSNGTMRKSVDEKLREDMADWPERYWNAFPPIVRGLITDYLKNKITGEEFNTRMNIALEM</sequence>
<name>A0A806KHM6_9BACT</name>